<keyword evidence="13" id="KW-0378">Hydrolase</keyword>
<dbReference type="GO" id="GO:0046872">
    <property type="term" value="F:metal ion binding"/>
    <property type="evidence" value="ECO:0007669"/>
    <property type="project" value="UniProtKB-KW"/>
</dbReference>
<dbReference type="GO" id="GO:0005524">
    <property type="term" value="F:ATP binding"/>
    <property type="evidence" value="ECO:0007669"/>
    <property type="project" value="UniProtKB-KW"/>
</dbReference>
<dbReference type="GO" id="GO:0006270">
    <property type="term" value="P:DNA replication initiation"/>
    <property type="evidence" value="ECO:0007669"/>
    <property type="project" value="TreeGrafter"/>
</dbReference>
<dbReference type="Gene3D" id="1.10.8.60">
    <property type="match status" value="1"/>
</dbReference>
<dbReference type="FunFam" id="3.40.50.300:FF:000199">
    <property type="entry name" value="Origin recognition complex subunit 1"/>
    <property type="match status" value="1"/>
</dbReference>
<evidence type="ECO:0000256" key="6">
    <source>
        <dbReference type="ARBA" id="ARBA00022840"/>
    </source>
</evidence>
<evidence type="ECO:0000256" key="9">
    <source>
        <dbReference type="ARBA" id="ARBA00023242"/>
    </source>
</evidence>
<dbReference type="Pfam" id="PF00004">
    <property type="entry name" value="AAA"/>
    <property type="match status" value="1"/>
</dbReference>
<keyword evidence="8 10" id="KW-0238">DNA-binding</keyword>
<dbReference type="PANTHER" id="PTHR10763:SF23">
    <property type="entry name" value="ORIGIN RECOGNITION COMPLEX SUBUNIT 1"/>
    <property type="match status" value="1"/>
</dbReference>
<evidence type="ECO:0000313" key="13">
    <source>
        <dbReference type="EMBL" id="GJE89741.1"/>
    </source>
</evidence>
<comment type="function">
    <text evidence="10">Component of the origin recognition complex (ORC) that binds origins of replication. DNA-binding is ATP-dependent, however specific DNA sequences that define origins of replication have not been identified so far. ORC is required to assemble the pre-replication complex necessary to initiate DNA replication.</text>
</comment>
<evidence type="ECO:0000256" key="4">
    <source>
        <dbReference type="ARBA" id="ARBA00022723"/>
    </source>
</evidence>
<dbReference type="PROSITE" id="PS51038">
    <property type="entry name" value="BAH"/>
    <property type="match status" value="1"/>
</dbReference>
<comment type="caution">
    <text evidence="13">The sequence shown here is derived from an EMBL/GenBank/DDBJ whole genome shotgun (WGS) entry which is preliminary data.</text>
</comment>
<evidence type="ECO:0000256" key="7">
    <source>
        <dbReference type="ARBA" id="ARBA00022842"/>
    </source>
</evidence>
<comment type="subcellular location">
    <subcellularLocation>
        <location evidence="1 10">Nucleus</location>
    </subcellularLocation>
</comment>
<feature type="region of interest" description="Disordered" evidence="11">
    <location>
        <begin position="1"/>
        <end position="24"/>
    </location>
</feature>
<dbReference type="InterPro" id="IPR001025">
    <property type="entry name" value="BAH_dom"/>
</dbReference>
<keyword evidence="5 10" id="KW-0547">Nucleotide-binding</keyword>
<reference evidence="13 14" key="1">
    <citation type="submission" date="2021-08" db="EMBL/GenBank/DDBJ databases">
        <title>Draft Genome Sequence of Phanerochaete sordida strain YK-624.</title>
        <authorList>
            <person name="Mori T."/>
            <person name="Dohra H."/>
            <person name="Suzuki T."/>
            <person name="Kawagishi H."/>
            <person name="Hirai H."/>
        </authorList>
    </citation>
    <scope>NUCLEOTIDE SEQUENCE [LARGE SCALE GENOMIC DNA]</scope>
    <source>
        <strain evidence="13 14">YK-624</strain>
    </source>
</reference>
<evidence type="ECO:0000256" key="1">
    <source>
        <dbReference type="ARBA" id="ARBA00004123"/>
    </source>
</evidence>
<dbReference type="InterPro" id="IPR027417">
    <property type="entry name" value="P-loop_NTPase"/>
</dbReference>
<dbReference type="SMART" id="SM00439">
    <property type="entry name" value="BAH"/>
    <property type="match status" value="1"/>
</dbReference>
<dbReference type="GO" id="GO:0005664">
    <property type="term" value="C:nuclear origin of replication recognition complex"/>
    <property type="evidence" value="ECO:0007669"/>
    <property type="project" value="TreeGrafter"/>
</dbReference>
<dbReference type="CDD" id="cd00009">
    <property type="entry name" value="AAA"/>
    <property type="match status" value="1"/>
</dbReference>
<name>A0A9P3LBR1_9APHY</name>
<evidence type="ECO:0000313" key="14">
    <source>
        <dbReference type="Proteomes" id="UP000703269"/>
    </source>
</evidence>
<dbReference type="SUPFAM" id="SSF52540">
    <property type="entry name" value="P-loop containing nucleoside triphosphate hydrolases"/>
    <property type="match status" value="1"/>
</dbReference>
<evidence type="ECO:0000256" key="3">
    <source>
        <dbReference type="ARBA" id="ARBA00022705"/>
    </source>
</evidence>
<dbReference type="Gene3D" id="2.30.30.490">
    <property type="match status" value="1"/>
</dbReference>
<dbReference type="PANTHER" id="PTHR10763">
    <property type="entry name" value="CELL DIVISION CONTROL PROTEIN 6-RELATED"/>
    <property type="match status" value="1"/>
</dbReference>
<dbReference type="SMART" id="SM00382">
    <property type="entry name" value="AAA"/>
    <property type="match status" value="1"/>
</dbReference>
<dbReference type="GO" id="GO:0016887">
    <property type="term" value="F:ATP hydrolysis activity"/>
    <property type="evidence" value="ECO:0007669"/>
    <property type="project" value="InterPro"/>
</dbReference>
<evidence type="ECO:0000259" key="12">
    <source>
        <dbReference type="PROSITE" id="PS51038"/>
    </source>
</evidence>
<keyword evidence="9 10" id="KW-0539">Nucleus</keyword>
<feature type="compositionally biased region" description="Polar residues" evidence="11">
    <location>
        <begin position="241"/>
        <end position="261"/>
    </location>
</feature>
<dbReference type="InterPro" id="IPR054425">
    <property type="entry name" value="Cdc6_ORC1-like_ATPase_lid"/>
</dbReference>
<dbReference type="Proteomes" id="UP000703269">
    <property type="component" value="Unassembled WGS sequence"/>
</dbReference>
<dbReference type="GO" id="GO:0003682">
    <property type="term" value="F:chromatin binding"/>
    <property type="evidence" value="ECO:0007669"/>
    <property type="project" value="InterPro"/>
</dbReference>
<comment type="similarity">
    <text evidence="2 10">Belongs to the ORC1 family.</text>
</comment>
<dbReference type="InterPro" id="IPR003959">
    <property type="entry name" value="ATPase_AAA_core"/>
</dbReference>
<evidence type="ECO:0000256" key="5">
    <source>
        <dbReference type="ARBA" id="ARBA00022741"/>
    </source>
</evidence>
<keyword evidence="4" id="KW-0479">Metal-binding</keyword>
<keyword evidence="7" id="KW-0460">Magnesium</keyword>
<keyword evidence="3 10" id="KW-0235">DNA replication</keyword>
<feature type="region of interest" description="Disordered" evidence="11">
    <location>
        <begin position="303"/>
        <end position="467"/>
    </location>
</feature>
<dbReference type="Pfam" id="PF01426">
    <property type="entry name" value="BAH"/>
    <property type="match status" value="1"/>
</dbReference>
<proteinExistence type="inferred from homology"/>
<dbReference type="GO" id="GO:0033314">
    <property type="term" value="P:mitotic DNA replication checkpoint signaling"/>
    <property type="evidence" value="ECO:0007669"/>
    <property type="project" value="TreeGrafter"/>
</dbReference>
<dbReference type="AlphaFoldDB" id="A0A9P3LBR1"/>
<dbReference type="Gene3D" id="3.40.50.300">
    <property type="entry name" value="P-loop containing nucleotide triphosphate hydrolases"/>
    <property type="match status" value="1"/>
</dbReference>
<evidence type="ECO:0000256" key="8">
    <source>
        <dbReference type="ARBA" id="ARBA00023125"/>
    </source>
</evidence>
<organism evidence="13 14">
    <name type="scientific">Phanerochaete sordida</name>
    <dbReference type="NCBI Taxonomy" id="48140"/>
    <lineage>
        <taxon>Eukaryota</taxon>
        <taxon>Fungi</taxon>
        <taxon>Dikarya</taxon>
        <taxon>Basidiomycota</taxon>
        <taxon>Agaricomycotina</taxon>
        <taxon>Agaricomycetes</taxon>
        <taxon>Polyporales</taxon>
        <taxon>Phanerochaetaceae</taxon>
        <taxon>Phanerochaete</taxon>
    </lineage>
</organism>
<dbReference type="InterPro" id="IPR003593">
    <property type="entry name" value="AAA+_ATPase"/>
</dbReference>
<keyword evidence="14" id="KW-1185">Reference proteome</keyword>
<evidence type="ECO:0000256" key="10">
    <source>
        <dbReference type="RuleBase" id="RU365058"/>
    </source>
</evidence>
<feature type="region of interest" description="Disordered" evidence="11">
    <location>
        <begin position="241"/>
        <end position="280"/>
    </location>
</feature>
<accession>A0A9P3LBR1</accession>
<dbReference type="InterPro" id="IPR043151">
    <property type="entry name" value="BAH_sf"/>
</dbReference>
<evidence type="ECO:0000256" key="2">
    <source>
        <dbReference type="ARBA" id="ARBA00008398"/>
    </source>
</evidence>
<dbReference type="OrthoDB" id="1926878at2759"/>
<evidence type="ECO:0000256" key="11">
    <source>
        <dbReference type="SAM" id="MobiDB-lite"/>
    </source>
</evidence>
<sequence>MSLPQTPTRRSRRGQPVAAESARDDSLATFTTTSKPVYVRDTDLNRDLRQQQRQTIIDRHGQRLPAGLQTRFYASFSRGEALDEADSSGIKREKKVYGKQKATTHEEFKVGDTVLVKTFSNYPAVGVIVAIFKVYAGEKEQMANVLVHWFSRPEDLAKLRPHRDVLKNEIYYQLEGTDIASPNTILGHCTVLSRPRANWSPDDKTFVCLSAIYARTNLYYEFEWDIFRDTVLSVLSSYRASASGPSTSKLAENPWSRTNLWDMTPGETPGTPLKPKKKSQYAYMRTLDDSSGDDEGPVKLSAIAEADENEGGPGSPGKRKRKDSGDGWLAKRRKDELPVFTLAPTTPSKHARRRADSSDDDSDGDAFTPAGLDSDSSDDGSGAAPSDASSAADSDFDDTQAYPRTPKRRRQAGPAGLATPRRRGKGTAAPTPHSKAALRARAGHKRARQLAVRPPPGPAHLPAGTGEPVVDFGGEQDPWLRAMQVLHVSARPEGGAEGEGRGAVLPCRETEYGRILGAVEELLDEGSGGCIYISGVPGTGKTATVHSVVRALTALSTQSLVPPFTYVEINGLRIPEPGAAYGLLWEAVSGHDATKDGHLRMSSKEALRRLGRWFSGGGGPGGHATVVLMDELDQLMTAKQDVVYNFFNWPTLVGSKLIVLAVANTMDLPERVMTGRVRSRLGMVRINFQPYTTPQLEAIVRARLATAKRGLLDDTPDVIAPDGIKFACMKVSSISGDARRVLDVCRRAVELVQPAARAARTDDVKAVIREMQNSPTAAYVRELAFHERLLLAAVLRCVRRAGVEEVRWGDVQRQHLLHVPVLADGAEAARRPAREELLLVLESLAAARAVLCEDGPQIARKHEDDRRLVLNLEFGEVERVLGEVGGVRWRNVLNI</sequence>
<keyword evidence="6 10" id="KW-0067">ATP-binding</keyword>
<feature type="domain" description="BAH" evidence="12">
    <location>
        <begin position="106"/>
        <end position="223"/>
    </location>
</feature>
<dbReference type="InterPro" id="IPR050311">
    <property type="entry name" value="ORC1/CDC6"/>
</dbReference>
<dbReference type="GO" id="GO:0003688">
    <property type="term" value="F:DNA replication origin binding"/>
    <property type="evidence" value="ECO:0007669"/>
    <property type="project" value="TreeGrafter"/>
</dbReference>
<feature type="compositionally biased region" description="Basic residues" evidence="11">
    <location>
        <begin position="436"/>
        <end position="448"/>
    </location>
</feature>
<gene>
    <name evidence="13" type="ORF">PsYK624_058470</name>
</gene>
<protein>
    <recommendedName>
        <fullName evidence="10">Origin recognition complex subunit 1</fullName>
    </recommendedName>
</protein>
<comment type="subunit">
    <text evidence="10">ORC is composed of six subunits.</text>
</comment>
<feature type="compositionally biased region" description="Low complexity" evidence="11">
    <location>
        <begin position="370"/>
        <end position="393"/>
    </location>
</feature>
<dbReference type="EMBL" id="BPQB01000014">
    <property type="protein sequence ID" value="GJE89741.1"/>
    <property type="molecule type" value="Genomic_DNA"/>
</dbReference>
<dbReference type="Pfam" id="PF22606">
    <property type="entry name" value="Cdc6-ORC-like_ATPase_lid"/>
    <property type="match status" value="1"/>
</dbReference>